<dbReference type="Gene3D" id="3.40.50.12780">
    <property type="entry name" value="N-terminal domain of ligase-like"/>
    <property type="match status" value="1"/>
</dbReference>
<evidence type="ECO:0000259" key="3">
    <source>
        <dbReference type="Pfam" id="PF00501"/>
    </source>
</evidence>
<proteinExistence type="inferred from homology"/>
<comment type="similarity">
    <text evidence="1">Belongs to the ATP-dependent AMP-binding enzyme family.</text>
</comment>
<dbReference type="InterPro" id="IPR045851">
    <property type="entry name" value="AMP-bd_C_sf"/>
</dbReference>
<feature type="domain" description="AMP-dependent synthetase/ligase" evidence="3">
    <location>
        <begin position="48"/>
        <end position="436"/>
    </location>
</feature>
<dbReference type="Proteomes" id="UP001601521">
    <property type="component" value="Unassembled WGS sequence"/>
</dbReference>
<dbReference type="SUPFAM" id="SSF56801">
    <property type="entry name" value="Acetyl-CoA synthetase-like"/>
    <property type="match status" value="1"/>
</dbReference>
<dbReference type="InterPro" id="IPR020845">
    <property type="entry name" value="AMP-binding_CS"/>
</dbReference>
<dbReference type="EMBL" id="JBIALX010000010">
    <property type="protein sequence ID" value="MFF0456418.1"/>
    <property type="molecule type" value="Genomic_DNA"/>
</dbReference>
<name>A0ABW6NMN0_9NOCA</name>
<dbReference type="Pfam" id="PF00501">
    <property type="entry name" value="AMP-binding"/>
    <property type="match status" value="1"/>
</dbReference>
<evidence type="ECO:0000256" key="1">
    <source>
        <dbReference type="ARBA" id="ARBA00006432"/>
    </source>
</evidence>
<sequence length="638" mass="67600">MTDNTALETAAEDLLWPRYTGPEDLAAIEVVPLAARGLPESTYALLVRAAARWPERTAITVLPDAARWRESLRRSYSELLADVHRYANLLHELGVRRSDAVALIAPNCAELIPATLAAQLAGIAAPINGGLSHEHVAELLRRSGARVLIAAGPELDPDTWTAASELVARGLLDALLVLRPTAAPEPPPAMPAIDGVRVGYLDTFAAEQDSSRFRGQPPMASDLAALFHTGGTTGVPKLAAHRHSGEVSNAWMIAANSLLDEESVVFAALPLFHVNALVVTLLAPLFRGQPVVWAGPLGYRDFTLYAEFWNIVAHYRIAAMSAVPTVYAVLAQCPITADISSLRYAMVGASPLPPAVRESFQEHTGVTLVEGYGLTEATCATARSFPDVPRPGAVGQRMPYQQVAVVRTAEDGVWQALPPGETGVLTISGPTVFAGYVTGRDEHGHRLDGLGTLVDGWLSTGDLAHIDDEGFIHLHGRAKDLIIRGGHNIDPASIEDALLSHPRVSAAGAVGRPDVHAGEVPVAYVTVTAGAEVTEDELVVWAAERVHERAAAPKTVTILDALPVTDVGKPYKLGLRADATRRELLDALADTTGVAGVAAGVEDGAIVVTVVLDPNADRAAAEAILGRYAIDARIEVRQ</sequence>
<dbReference type="PROSITE" id="PS00455">
    <property type="entry name" value="AMP_BINDING"/>
    <property type="match status" value="1"/>
</dbReference>
<dbReference type="PANTHER" id="PTHR43201:SF5">
    <property type="entry name" value="MEDIUM-CHAIN ACYL-COA LIGASE ACSF2, MITOCHONDRIAL"/>
    <property type="match status" value="1"/>
</dbReference>
<feature type="domain" description="AMP-binding enzyme C-terminal" evidence="4">
    <location>
        <begin position="494"/>
        <end position="569"/>
    </location>
</feature>
<evidence type="ECO:0000256" key="2">
    <source>
        <dbReference type="ARBA" id="ARBA00022598"/>
    </source>
</evidence>
<dbReference type="InterPro" id="IPR042099">
    <property type="entry name" value="ANL_N_sf"/>
</dbReference>
<comment type="caution">
    <text evidence="5">The sequence shown here is derived from an EMBL/GenBank/DDBJ whole genome shotgun (WGS) entry which is preliminary data.</text>
</comment>
<dbReference type="Pfam" id="PF13193">
    <property type="entry name" value="AMP-binding_C"/>
    <property type="match status" value="1"/>
</dbReference>
<reference evidence="5 6" key="1">
    <citation type="submission" date="2024-10" db="EMBL/GenBank/DDBJ databases">
        <title>The Natural Products Discovery Center: Release of the First 8490 Sequenced Strains for Exploring Actinobacteria Biosynthetic Diversity.</title>
        <authorList>
            <person name="Kalkreuter E."/>
            <person name="Kautsar S.A."/>
            <person name="Yang D."/>
            <person name="Bader C.D."/>
            <person name="Teijaro C.N."/>
            <person name="Fluegel L."/>
            <person name="Davis C.M."/>
            <person name="Simpson J.R."/>
            <person name="Lauterbach L."/>
            <person name="Steele A.D."/>
            <person name="Gui C."/>
            <person name="Meng S."/>
            <person name="Li G."/>
            <person name="Viehrig K."/>
            <person name="Ye F."/>
            <person name="Su P."/>
            <person name="Kiefer A.F."/>
            <person name="Nichols A."/>
            <person name="Cepeda A.J."/>
            <person name="Yan W."/>
            <person name="Fan B."/>
            <person name="Jiang Y."/>
            <person name="Adhikari A."/>
            <person name="Zheng C.-J."/>
            <person name="Schuster L."/>
            <person name="Cowan T.M."/>
            <person name="Smanski M.J."/>
            <person name="Chevrette M.G."/>
            <person name="De Carvalho L.P.S."/>
            <person name="Shen B."/>
        </authorList>
    </citation>
    <scope>NUCLEOTIDE SEQUENCE [LARGE SCALE GENOMIC DNA]</scope>
    <source>
        <strain evidence="5 6">NPDC004550</strain>
    </source>
</reference>
<dbReference type="InterPro" id="IPR025110">
    <property type="entry name" value="AMP-bd_C"/>
</dbReference>
<accession>A0ABW6NMN0</accession>
<evidence type="ECO:0000313" key="6">
    <source>
        <dbReference type="Proteomes" id="UP001601521"/>
    </source>
</evidence>
<gene>
    <name evidence="5" type="ORF">ACFYTH_23900</name>
</gene>
<keyword evidence="6" id="KW-1185">Reference proteome</keyword>
<dbReference type="InterPro" id="IPR000873">
    <property type="entry name" value="AMP-dep_synth/lig_dom"/>
</dbReference>
<evidence type="ECO:0000313" key="5">
    <source>
        <dbReference type="EMBL" id="MFF0456418.1"/>
    </source>
</evidence>
<dbReference type="PANTHER" id="PTHR43201">
    <property type="entry name" value="ACYL-COA SYNTHETASE"/>
    <property type="match status" value="1"/>
</dbReference>
<protein>
    <submittedName>
        <fullName evidence="5">Acyl-CoA synthetase</fullName>
    </submittedName>
</protein>
<dbReference type="RefSeq" id="WP_387253306.1">
    <property type="nucleotide sequence ID" value="NZ_JBIALX010000010.1"/>
</dbReference>
<keyword evidence="2" id="KW-0436">Ligase</keyword>
<organism evidence="5 6">
    <name type="scientific">Nocardia africana</name>
    <dbReference type="NCBI Taxonomy" id="134964"/>
    <lineage>
        <taxon>Bacteria</taxon>
        <taxon>Bacillati</taxon>
        <taxon>Actinomycetota</taxon>
        <taxon>Actinomycetes</taxon>
        <taxon>Mycobacteriales</taxon>
        <taxon>Nocardiaceae</taxon>
        <taxon>Nocardia</taxon>
    </lineage>
</organism>
<evidence type="ECO:0000259" key="4">
    <source>
        <dbReference type="Pfam" id="PF13193"/>
    </source>
</evidence>
<dbReference type="NCBIfam" id="NF005714">
    <property type="entry name" value="PRK07529.1"/>
    <property type="match status" value="1"/>
</dbReference>
<dbReference type="Gene3D" id="3.30.300.30">
    <property type="match status" value="1"/>
</dbReference>